<proteinExistence type="predicted"/>
<organism evidence="2 3">
    <name type="scientific">Bacteroides oleiciplenus YIT 12058</name>
    <dbReference type="NCBI Taxonomy" id="742727"/>
    <lineage>
        <taxon>Bacteria</taxon>
        <taxon>Pseudomonadati</taxon>
        <taxon>Bacteroidota</taxon>
        <taxon>Bacteroidia</taxon>
        <taxon>Bacteroidales</taxon>
        <taxon>Bacteroidaceae</taxon>
        <taxon>Bacteroides</taxon>
    </lineage>
</organism>
<dbReference type="SUPFAM" id="SSF49464">
    <property type="entry name" value="Carboxypeptidase regulatory domain-like"/>
    <property type="match status" value="1"/>
</dbReference>
<comment type="caution">
    <text evidence="2">The sequence shown here is derived from an EMBL/GenBank/DDBJ whole genome shotgun (WGS) entry which is preliminary data.</text>
</comment>
<gene>
    <name evidence="2" type="ORF">HMPREF9447_03724</name>
</gene>
<name>K9EI89_9BACE</name>
<dbReference type="RefSeq" id="WP_009131249.1">
    <property type="nucleotide sequence ID" value="NZ_JH992943.1"/>
</dbReference>
<feature type="non-terminal residue" evidence="2">
    <location>
        <position position="64"/>
    </location>
</feature>
<accession>K9EI89</accession>
<evidence type="ECO:0008006" key="4">
    <source>
        <dbReference type="Google" id="ProtNLM"/>
    </source>
</evidence>
<dbReference type="HOGENOM" id="CLU_2890858_0_0_10"/>
<feature type="signal peptide" evidence="1">
    <location>
        <begin position="1"/>
        <end position="25"/>
    </location>
</feature>
<dbReference type="AlphaFoldDB" id="K9EI89"/>
<sequence>MKRNDCLSLVLLVLFGMSSPNLVKAADGENTPSSQSTQQAKKITGKVVDATGEPIIGASVLVKG</sequence>
<feature type="chain" id="PRO_5003927273" description="TonB-dependent receptor plug domain-containing protein" evidence="1">
    <location>
        <begin position="26"/>
        <end position="64"/>
    </location>
</feature>
<protein>
    <recommendedName>
        <fullName evidence="4">TonB-dependent receptor plug domain-containing protein</fullName>
    </recommendedName>
</protein>
<evidence type="ECO:0000313" key="2">
    <source>
        <dbReference type="EMBL" id="EKU88850.1"/>
    </source>
</evidence>
<evidence type="ECO:0000313" key="3">
    <source>
        <dbReference type="Proteomes" id="UP000009872"/>
    </source>
</evidence>
<dbReference type="EMBL" id="ADLF01000016">
    <property type="protein sequence ID" value="EKU88850.1"/>
    <property type="molecule type" value="Genomic_DNA"/>
</dbReference>
<evidence type="ECO:0000256" key="1">
    <source>
        <dbReference type="SAM" id="SignalP"/>
    </source>
</evidence>
<dbReference type="InterPro" id="IPR008969">
    <property type="entry name" value="CarboxyPept-like_regulatory"/>
</dbReference>
<dbReference type="STRING" id="742727.HMPREF9447_03724"/>
<keyword evidence="1" id="KW-0732">Signal</keyword>
<dbReference type="Proteomes" id="UP000009872">
    <property type="component" value="Unassembled WGS sequence"/>
</dbReference>
<keyword evidence="3" id="KW-1185">Reference proteome</keyword>
<reference evidence="2 3" key="1">
    <citation type="submission" date="2012-09" db="EMBL/GenBank/DDBJ databases">
        <title>The Genome Sequence of Bacteroides oleiciplenus YIT 12058.</title>
        <authorList>
            <consortium name="The Broad Institute Genome Sequencing Platform"/>
            <person name="Earl A."/>
            <person name="Ward D."/>
            <person name="Feldgarden M."/>
            <person name="Gevers D."/>
            <person name="Morotomi M."/>
            <person name="Walker B."/>
            <person name="Young S.K."/>
            <person name="Zeng Q."/>
            <person name="Gargeya S."/>
            <person name="Fitzgerald M."/>
            <person name="Haas B."/>
            <person name="Abouelleil A."/>
            <person name="Alvarado L."/>
            <person name="Arachchi H.M."/>
            <person name="Berlin A.M."/>
            <person name="Chapman S.B."/>
            <person name="Goldberg J."/>
            <person name="Griggs A."/>
            <person name="Gujja S."/>
            <person name="Hansen M."/>
            <person name="Howarth C."/>
            <person name="Imamovic A."/>
            <person name="Larimer J."/>
            <person name="McCowen C."/>
            <person name="Montmayeur A."/>
            <person name="Murphy C."/>
            <person name="Neiman D."/>
            <person name="Pearson M."/>
            <person name="Priest M."/>
            <person name="Roberts A."/>
            <person name="Saif S."/>
            <person name="Shea T."/>
            <person name="Sisk P."/>
            <person name="Sykes S."/>
            <person name="Wortman J."/>
            <person name="Nusbaum C."/>
            <person name="Birren B."/>
        </authorList>
    </citation>
    <scope>NUCLEOTIDE SEQUENCE [LARGE SCALE GENOMIC DNA]</scope>
    <source>
        <strain evidence="2 3">YIT 12058</strain>
    </source>
</reference>